<gene>
    <name evidence="1" type="ORF">PPRIM_AZ9-3.1.T2200009</name>
    <name evidence="2" type="ORF">PPRIM_AZ9-3.1.T2540007</name>
</gene>
<evidence type="ECO:0000313" key="2">
    <source>
        <dbReference type="EMBL" id="CAD8118649.1"/>
    </source>
</evidence>
<proteinExistence type="predicted"/>
<dbReference type="Proteomes" id="UP000688137">
    <property type="component" value="Unassembled WGS sequence"/>
</dbReference>
<sequence>MNDIYDLVDGNYLPLALFTDCDDRMINPIQEAFICLWKRELI</sequence>
<protein>
    <submittedName>
        <fullName evidence="1">Uncharacterized protein</fullName>
    </submittedName>
</protein>
<comment type="caution">
    <text evidence="1">The sequence shown here is derived from an EMBL/GenBank/DDBJ whole genome shotgun (WGS) entry which is preliminary data.</text>
</comment>
<accession>A0A8S1QSX8</accession>
<reference evidence="1" key="1">
    <citation type="submission" date="2021-01" db="EMBL/GenBank/DDBJ databases">
        <authorList>
            <consortium name="Genoscope - CEA"/>
            <person name="William W."/>
        </authorList>
    </citation>
    <scope>NUCLEOTIDE SEQUENCE</scope>
</reference>
<dbReference type="EMBL" id="CAJJDM010000229">
    <property type="protein sequence ID" value="CAD8118025.1"/>
    <property type="molecule type" value="Genomic_DNA"/>
</dbReference>
<organism evidence="1 3">
    <name type="scientific">Paramecium primaurelia</name>
    <dbReference type="NCBI Taxonomy" id="5886"/>
    <lineage>
        <taxon>Eukaryota</taxon>
        <taxon>Sar</taxon>
        <taxon>Alveolata</taxon>
        <taxon>Ciliophora</taxon>
        <taxon>Intramacronucleata</taxon>
        <taxon>Oligohymenophorea</taxon>
        <taxon>Peniculida</taxon>
        <taxon>Parameciidae</taxon>
        <taxon>Paramecium</taxon>
    </lineage>
</organism>
<evidence type="ECO:0000313" key="1">
    <source>
        <dbReference type="EMBL" id="CAD8118025.1"/>
    </source>
</evidence>
<evidence type="ECO:0000313" key="3">
    <source>
        <dbReference type="Proteomes" id="UP000688137"/>
    </source>
</evidence>
<dbReference type="EMBL" id="CAJJDM010000263">
    <property type="protein sequence ID" value="CAD8118649.1"/>
    <property type="molecule type" value="Genomic_DNA"/>
</dbReference>
<keyword evidence="3" id="KW-1185">Reference proteome</keyword>
<dbReference type="AlphaFoldDB" id="A0A8S1QSX8"/>
<name>A0A8S1QSX8_PARPR</name>